<dbReference type="EMBL" id="VUJU01004726">
    <property type="protein sequence ID" value="KAF0753462.1"/>
    <property type="molecule type" value="Genomic_DNA"/>
</dbReference>
<keyword evidence="1" id="KW-0175">Coiled coil</keyword>
<comment type="caution">
    <text evidence="2">The sequence shown here is derived from an EMBL/GenBank/DDBJ whole genome shotgun (WGS) entry which is preliminary data.</text>
</comment>
<gene>
    <name evidence="2" type="ORF">FWK35_00025203</name>
</gene>
<evidence type="ECO:0000313" key="2">
    <source>
        <dbReference type="EMBL" id="KAF0753462.1"/>
    </source>
</evidence>
<dbReference type="Proteomes" id="UP000478052">
    <property type="component" value="Unassembled WGS sequence"/>
</dbReference>
<keyword evidence="2" id="KW-0675">Receptor</keyword>
<keyword evidence="3" id="KW-1185">Reference proteome</keyword>
<feature type="coiled-coil region" evidence="1">
    <location>
        <begin position="147"/>
        <end position="223"/>
    </location>
</feature>
<evidence type="ECO:0000256" key="1">
    <source>
        <dbReference type="SAM" id="Coils"/>
    </source>
</evidence>
<proteinExistence type="predicted"/>
<protein>
    <submittedName>
        <fullName evidence="2">TNF receptor-associated factor family protein DDB G0272098-like</fullName>
    </submittedName>
</protein>
<dbReference type="OrthoDB" id="6591098at2759"/>
<evidence type="ECO:0000313" key="3">
    <source>
        <dbReference type="Proteomes" id="UP000478052"/>
    </source>
</evidence>
<reference evidence="2 3" key="1">
    <citation type="submission" date="2019-08" db="EMBL/GenBank/DDBJ databases">
        <title>Whole genome of Aphis craccivora.</title>
        <authorList>
            <person name="Voronova N.V."/>
            <person name="Shulinski R.S."/>
            <person name="Bandarenka Y.V."/>
            <person name="Zhorov D.G."/>
            <person name="Warner D."/>
        </authorList>
    </citation>
    <scope>NUCLEOTIDE SEQUENCE [LARGE SCALE GENOMIC DNA]</scope>
    <source>
        <strain evidence="2">180601</strain>
        <tissue evidence="2">Whole Body</tissue>
    </source>
</reference>
<accession>A0A6G0YD42</accession>
<dbReference type="AlphaFoldDB" id="A0A6G0YD42"/>
<name>A0A6G0YD42_APHCR</name>
<feature type="non-terminal residue" evidence="2">
    <location>
        <position position="1"/>
    </location>
</feature>
<sequence length="630" mass="73367">IKMSSYDVNDTSMLNDLSKFNLTFYESSIELWRIEKMCRCEFQHIKVNSIKEIKHSTEQVTLENEWIEKQLHDTKSRIDEVKENIVSIDNIIFSLNETLAYLEMQYKKKEFILNKSKCEYELQLFIKMELWQKEEARLNNIPEVKLIKIADSELKNTKLEYEELLINLQNLVEKIDKATNENDETRNHVIVEYAKVYIEMLSLNKREENCKTLLRELNAEYNEKCSMKNILLESQNKKVNKLLFWSHTPSTFDSNVFNMKLNSLNQDLKLNLTNSNNFNHANCIYDKDDINIQNSKLSKPKKNVTFFLSSEDKISLETNDQNVNTCENLNTLKNSSKLKNILNVENVEESTIQFTKKDVIESKEINFENKDNMDNDSDLNSYTNKSKTIDVLSDTEFKKPNNSEQDTSIMKPKIIQSSKMKINKIINIDNNFNQEKVKSLNLSMNNKNHYNKDCHLTNEDQLLKLNDLNFMEHSNLKNIDSESINIFDDLSQVQENVSDNQNKKLSDSFWNFCAEPISQNSGDSSFCGSDLSDLFGNSYDISQHQDNVQCHFTKSFNSNSDITPESNFQVLKVAKQSGNFVFQPSQSESSKKTKTNKNIFINEATSSASNDFTLPNESHFLPSDQFRFKF</sequence>
<organism evidence="2 3">
    <name type="scientific">Aphis craccivora</name>
    <name type="common">Cowpea aphid</name>
    <dbReference type="NCBI Taxonomy" id="307492"/>
    <lineage>
        <taxon>Eukaryota</taxon>
        <taxon>Metazoa</taxon>
        <taxon>Ecdysozoa</taxon>
        <taxon>Arthropoda</taxon>
        <taxon>Hexapoda</taxon>
        <taxon>Insecta</taxon>
        <taxon>Pterygota</taxon>
        <taxon>Neoptera</taxon>
        <taxon>Paraneoptera</taxon>
        <taxon>Hemiptera</taxon>
        <taxon>Sternorrhyncha</taxon>
        <taxon>Aphidomorpha</taxon>
        <taxon>Aphidoidea</taxon>
        <taxon>Aphididae</taxon>
        <taxon>Aphidini</taxon>
        <taxon>Aphis</taxon>
        <taxon>Aphis</taxon>
    </lineage>
</organism>